<dbReference type="GO" id="GO:0004497">
    <property type="term" value="F:monooxygenase activity"/>
    <property type="evidence" value="ECO:0007669"/>
    <property type="project" value="UniProtKB-KW"/>
</dbReference>
<evidence type="ECO:0000256" key="3">
    <source>
        <dbReference type="ARBA" id="ARBA00022723"/>
    </source>
</evidence>
<dbReference type="SUPFAM" id="SSF48264">
    <property type="entry name" value="Cytochrome P450"/>
    <property type="match status" value="1"/>
</dbReference>
<feature type="transmembrane region" description="Helical" evidence="8">
    <location>
        <begin position="26"/>
        <end position="44"/>
    </location>
</feature>
<dbReference type="AlphaFoldDB" id="A0AAN7CWD6"/>
<reference evidence="9" key="2">
    <citation type="submission" date="2023-05" db="EMBL/GenBank/DDBJ databases">
        <authorList>
            <consortium name="Lawrence Berkeley National Laboratory"/>
            <person name="Steindorff A."/>
            <person name="Hensen N."/>
            <person name="Bonometti L."/>
            <person name="Westerberg I."/>
            <person name="Brannstrom I.O."/>
            <person name="Guillou S."/>
            <person name="Cros-Aarteil S."/>
            <person name="Calhoun S."/>
            <person name="Haridas S."/>
            <person name="Kuo A."/>
            <person name="Mondo S."/>
            <person name="Pangilinan J."/>
            <person name="Riley R."/>
            <person name="Labutti K."/>
            <person name="Andreopoulos B."/>
            <person name="Lipzen A."/>
            <person name="Chen C."/>
            <person name="Yanf M."/>
            <person name="Daum C."/>
            <person name="Ng V."/>
            <person name="Clum A."/>
            <person name="Ohm R."/>
            <person name="Martin F."/>
            <person name="Silar P."/>
            <person name="Natvig D."/>
            <person name="Lalanne C."/>
            <person name="Gautier V."/>
            <person name="Ament-Velasquez S.L."/>
            <person name="Kruys A."/>
            <person name="Hutchinson M.I."/>
            <person name="Powell A.J."/>
            <person name="Barry K."/>
            <person name="Miller A.N."/>
            <person name="Grigoriev I.V."/>
            <person name="Debuchy R."/>
            <person name="Gladieux P."/>
            <person name="Thoren M.H."/>
            <person name="Johannesson H."/>
        </authorList>
    </citation>
    <scope>NUCLEOTIDE SEQUENCE</scope>
    <source>
        <strain evidence="9">CBS 359.72</strain>
    </source>
</reference>
<dbReference type="InterPro" id="IPR001128">
    <property type="entry name" value="Cyt_P450"/>
</dbReference>
<evidence type="ECO:0000313" key="9">
    <source>
        <dbReference type="EMBL" id="KAK4249555.1"/>
    </source>
</evidence>
<protein>
    <submittedName>
        <fullName evidence="9">Cholesterol 7-alpha-monooxygenase</fullName>
    </submittedName>
</protein>
<dbReference type="PROSITE" id="PS00086">
    <property type="entry name" value="CYTOCHROME_P450"/>
    <property type="match status" value="1"/>
</dbReference>
<keyword evidence="6 7" id="KW-0349">Heme</keyword>
<evidence type="ECO:0000256" key="7">
    <source>
        <dbReference type="RuleBase" id="RU000461"/>
    </source>
</evidence>
<gene>
    <name evidence="9" type="ORF">C7999DRAFT_29980</name>
</gene>
<dbReference type="InterPro" id="IPR002403">
    <property type="entry name" value="Cyt_P450_E_grp-IV"/>
</dbReference>
<evidence type="ECO:0000256" key="5">
    <source>
        <dbReference type="ARBA" id="ARBA00023033"/>
    </source>
</evidence>
<name>A0AAN7CWD6_9PEZI</name>
<keyword evidence="8" id="KW-1133">Transmembrane helix</keyword>
<proteinExistence type="inferred from homology"/>
<dbReference type="CDD" id="cd11040">
    <property type="entry name" value="CYP7_CYP8-like"/>
    <property type="match status" value="1"/>
</dbReference>
<dbReference type="Gene3D" id="1.10.630.10">
    <property type="entry name" value="Cytochrome P450"/>
    <property type="match status" value="1"/>
</dbReference>
<evidence type="ECO:0000313" key="10">
    <source>
        <dbReference type="Proteomes" id="UP001303647"/>
    </source>
</evidence>
<dbReference type="EMBL" id="MU857622">
    <property type="protein sequence ID" value="KAK4249555.1"/>
    <property type="molecule type" value="Genomic_DNA"/>
</dbReference>
<comment type="cofactor">
    <cofactor evidence="1 6">
        <name>heme</name>
        <dbReference type="ChEBI" id="CHEBI:30413"/>
    </cofactor>
</comment>
<dbReference type="InterPro" id="IPR017972">
    <property type="entry name" value="Cyt_P450_CS"/>
</dbReference>
<keyword evidence="3 6" id="KW-0479">Metal-binding</keyword>
<dbReference type="Pfam" id="PF00067">
    <property type="entry name" value="p450"/>
    <property type="match status" value="1"/>
</dbReference>
<comment type="similarity">
    <text evidence="2 7">Belongs to the cytochrome P450 family.</text>
</comment>
<dbReference type="GO" id="GO:0020037">
    <property type="term" value="F:heme binding"/>
    <property type="evidence" value="ECO:0007669"/>
    <property type="project" value="InterPro"/>
</dbReference>
<keyword evidence="10" id="KW-1185">Reference proteome</keyword>
<accession>A0AAN7CWD6</accession>
<comment type="caution">
    <text evidence="9">The sequence shown here is derived from an EMBL/GenBank/DDBJ whole genome shotgun (WGS) entry which is preliminary data.</text>
</comment>
<keyword evidence="8" id="KW-0472">Membrane</keyword>
<evidence type="ECO:0000256" key="1">
    <source>
        <dbReference type="ARBA" id="ARBA00001971"/>
    </source>
</evidence>
<evidence type="ECO:0000256" key="8">
    <source>
        <dbReference type="SAM" id="Phobius"/>
    </source>
</evidence>
<organism evidence="9 10">
    <name type="scientific">Corynascus novoguineensis</name>
    <dbReference type="NCBI Taxonomy" id="1126955"/>
    <lineage>
        <taxon>Eukaryota</taxon>
        <taxon>Fungi</taxon>
        <taxon>Dikarya</taxon>
        <taxon>Ascomycota</taxon>
        <taxon>Pezizomycotina</taxon>
        <taxon>Sordariomycetes</taxon>
        <taxon>Sordariomycetidae</taxon>
        <taxon>Sordariales</taxon>
        <taxon>Chaetomiaceae</taxon>
        <taxon>Corynascus</taxon>
    </lineage>
</organism>
<feature type="binding site" description="axial binding residue" evidence="6">
    <location>
        <position position="505"/>
    </location>
    <ligand>
        <name>heme</name>
        <dbReference type="ChEBI" id="CHEBI:30413"/>
    </ligand>
    <ligandPart>
        <name>Fe</name>
        <dbReference type="ChEBI" id="CHEBI:18248"/>
    </ligandPart>
</feature>
<dbReference type="PANTHER" id="PTHR47582">
    <property type="entry name" value="P450, PUTATIVE (EUROFUNG)-RELATED"/>
    <property type="match status" value="1"/>
</dbReference>
<feature type="transmembrane region" description="Helical" evidence="8">
    <location>
        <begin position="323"/>
        <end position="344"/>
    </location>
</feature>
<keyword evidence="7" id="KW-0560">Oxidoreductase</keyword>
<dbReference type="PRINTS" id="PR00465">
    <property type="entry name" value="EP450IV"/>
</dbReference>
<dbReference type="GO" id="GO:0005506">
    <property type="term" value="F:iron ion binding"/>
    <property type="evidence" value="ECO:0007669"/>
    <property type="project" value="InterPro"/>
</dbReference>
<keyword evidence="5 7" id="KW-0503">Monooxygenase</keyword>
<dbReference type="Proteomes" id="UP001303647">
    <property type="component" value="Unassembled WGS sequence"/>
</dbReference>
<keyword evidence="8" id="KW-0812">Transmembrane</keyword>
<evidence type="ECO:0000256" key="6">
    <source>
        <dbReference type="PIRSR" id="PIRSR602403-1"/>
    </source>
</evidence>
<sequence>MLERIFNDIAAPLLDRVTNIARGQSVTLSIVAVLVATYLLLYRYQLVKAHPNEPPVIPSTVPFIGHVLGMLLLGGRYVKNLGLRNPDKPIFTLPIPRSRMYIVTDPSLAMAVQRASKTLSFTPLVPDITKRVFGLDEDTVTIVRQHLDPAPGEPRGFLADMHDLVYAYFGPGKALDELSLDAVRQLARQVDEYAAAVQREDRKECEVDLLGWIRHLVAVATANLLYGDENPIALHPELESAFWDFDHGLGSLLIGIFPSVTARKAYRGREALAAALEEYLVRNRHVSSDEGRRGASRIVQKRVAIALGHGWTLRMTARSELSFLFAGIVNTATTTFWMVLHLFASASSSSTGADNLSLLSKIRSELSSVISPDPESQTEPGLVLSLDRLKSSGSCPALDSLFRECLRRNSDTYSTRLVKSTASLSGLAPGGSEGPQLYHLTAESVVQISGGTMHADPRFWGPDADKFDSSRFLSVHGGNNNDNKTTTTSTHPAAFRAFGGGKTLCPGRHFAAVTIKSLVALLATKFDITAAPHDGDGDGGIAVPDKEDGVLPVHVLEPKREVRVRVRVRDQRAVRVVA</sequence>
<dbReference type="PANTHER" id="PTHR47582:SF1">
    <property type="entry name" value="P450, PUTATIVE (EUROFUNG)-RELATED"/>
    <property type="match status" value="1"/>
</dbReference>
<dbReference type="GO" id="GO:0016705">
    <property type="term" value="F:oxidoreductase activity, acting on paired donors, with incorporation or reduction of molecular oxygen"/>
    <property type="evidence" value="ECO:0007669"/>
    <property type="project" value="InterPro"/>
</dbReference>
<keyword evidence="4 6" id="KW-0408">Iron</keyword>
<dbReference type="InterPro" id="IPR036396">
    <property type="entry name" value="Cyt_P450_sf"/>
</dbReference>
<evidence type="ECO:0000256" key="4">
    <source>
        <dbReference type="ARBA" id="ARBA00023004"/>
    </source>
</evidence>
<reference evidence="9" key="1">
    <citation type="journal article" date="2023" name="Mol. Phylogenet. Evol.">
        <title>Genome-scale phylogeny and comparative genomics of the fungal order Sordariales.</title>
        <authorList>
            <person name="Hensen N."/>
            <person name="Bonometti L."/>
            <person name="Westerberg I."/>
            <person name="Brannstrom I.O."/>
            <person name="Guillou S."/>
            <person name="Cros-Aarteil S."/>
            <person name="Calhoun S."/>
            <person name="Haridas S."/>
            <person name="Kuo A."/>
            <person name="Mondo S."/>
            <person name="Pangilinan J."/>
            <person name="Riley R."/>
            <person name="LaButti K."/>
            <person name="Andreopoulos B."/>
            <person name="Lipzen A."/>
            <person name="Chen C."/>
            <person name="Yan M."/>
            <person name="Daum C."/>
            <person name="Ng V."/>
            <person name="Clum A."/>
            <person name="Steindorff A."/>
            <person name="Ohm R.A."/>
            <person name="Martin F."/>
            <person name="Silar P."/>
            <person name="Natvig D.O."/>
            <person name="Lalanne C."/>
            <person name="Gautier V."/>
            <person name="Ament-Velasquez S.L."/>
            <person name="Kruys A."/>
            <person name="Hutchinson M.I."/>
            <person name="Powell A.J."/>
            <person name="Barry K."/>
            <person name="Miller A.N."/>
            <person name="Grigoriev I.V."/>
            <person name="Debuchy R."/>
            <person name="Gladieux P."/>
            <person name="Hiltunen Thoren M."/>
            <person name="Johannesson H."/>
        </authorList>
    </citation>
    <scope>NUCLEOTIDE SEQUENCE</scope>
    <source>
        <strain evidence="9">CBS 359.72</strain>
    </source>
</reference>
<evidence type="ECO:0000256" key="2">
    <source>
        <dbReference type="ARBA" id="ARBA00010617"/>
    </source>
</evidence>
<dbReference type="InterPro" id="IPR053007">
    <property type="entry name" value="CYP450_monoxygenase_sec-met"/>
</dbReference>